<feature type="domain" description="Metanogen output" evidence="1">
    <location>
        <begin position="30"/>
        <end position="161"/>
    </location>
</feature>
<organism evidence="2 3">
    <name type="scientific">Pseudosulfitobacter pseudonitzschiae</name>
    <dbReference type="NCBI Taxonomy" id="1402135"/>
    <lineage>
        <taxon>Bacteria</taxon>
        <taxon>Pseudomonadati</taxon>
        <taxon>Pseudomonadota</taxon>
        <taxon>Alphaproteobacteria</taxon>
        <taxon>Rhodobacterales</taxon>
        <taxon>Roseobacteraceae</taxon>
        <taxon>Pseudosulfitobacter</taxon>
    </lineage>
</organism>
<reference evidence="2 3" key="1">
    <citation type="submission" date="2014-01" db="EMBL/GenBank/DDBJ databases">
        <title>Sulfitobacter sp. H3 (MCCC 1A00686) Genome Sequencing.</title>
        <authorList>
            <person name="Lai Q."/>
            <person name="Hong Z."/>
        </authorList>
    </citation>
    <scope>NUCLEOTIDE SEQUENCE [LARGE SCALE GENOMIC DNA]</scope>
    <source>
        <strain evidence="2 3">H3</strain>
    </source>
</reference>
<dbReference type="Proteomes" id="UP000027746">
    <property type="component" value="Unassembled WGS sequence"/>
</dbReference>
<evidence type="ECO:0000313" key="3">
    <source>
        <dbReference type="Proteomes" id="UP000027746"/>
    </source>
</evidence>
<dbReference type="EMBL" id="JAMD01000005">
    <property type="protein sequence ID" value="KEJ95839.1"/>
    <property type="molecule type" value="Genomic_DNA"/>
</dbReference>
<dbReference type="InterPro" id="IPR041359">
    <property type="entry name" value="MetOD1"/>
</dbReference>
<keyword evidence="3" id="KW-1185">Reference proteome</keyword>
<protein>
    <recommendedName>
        <fullName evidence="1">Metanogen output domain-containing protein</fullName>
    </recommendedName>
</protein>
<comment type="caution">
    <text evidence="2">The sequence shown here is derived from an EMBL/GenBank/DDBJ whole genome shotgun (WGS) entry which is preliminary data.</text>
</comment>
<name>A0A073J1F4_9RHOB</name>
<gene>
    <name evidence="2" type="ORF">SUH3_20230</name>
</gene>
<sequence>MDRSMKDTVSSQPEAEGPGLTRDVFFADMIGELAGALEEVIGLEDAAGFVAMVGNRIGDDLSDLYAGLPDFPSETPEDIGRICVDLKEKISGTFALEEATEDRLIFTNCDCPFGKRVEGRPSLCMMTTNVFGRIAANATGYARVHVSESIAAGHARCRVELGLKPDESANGHEFFR</sequence>
<evidence type="ECO:0000259" key="1">
    <source>
        <dbReference type="Pfam" id="PF18546"/>
    </source>
</evidence>
<proteinExistence type="predicted"/>
<dbReference type="Pfam" id="PF18546">
    <property type="entry name" value="MetOD1"/>
    <property type="match status" value="1"/>
</dbReference>
<evidence type="ECO:0000313" key="2">
    <source>
        <dbReference type="EMBL" id="KEJ95839.1"/>
    </source>
</evidence>
<accession>A0A073J1F4</accession>
<dbReference type="AlphaFoldDB" id="A0A073J1F4"/>